<keyword evidence="6 10" id="KW-0482">Metalloprotease</keyword>
<evidence type="ECO:0000256" key="4">
    <source>
        <dbReference type="ARBA" id="ARBA00022801"/>
    </source>
</evidence>
<evidence type="ECO:0000256" key="9">
    <source>
        <dbReference type="ARBA" id="ARBA00023180"/>
    </source>
</evidence>
<dbReference type="InterPro" id="IPR024079">
    <property type="entry name" value="MetalloPept_cat_dom_sf"/>
</dbReference>
<dbReference type="WBParaSite" id="PSAMB.scaffold961size37976.g9918.t1">
    <property type="protein sequence ID" value="PSAMB.scaffold961size37976.g9918.t1"/>
    <property type="gene ID" value="PSAMB.scaffold961size37976.g9918"/>
</dbReference>
<dbReference type="InterPro" id="IPR001506">
    <property type="entry name" value="Peptidase_M12A"/>
</dbReference>
<dbReference type="CDD" id="cd04280">
    <property type="entry name" value="ZnMc_astacin_like"/>
    <property type="match status" value="1"/>
</dbReference>
<dbReference type="GO" id="GO:0006508">
    <property type="term" value="P:proteolysis"/>
    <property type="evidence" value="ECO:0007669"/>
    <property type="project" value="UniProtKB-KW"/>
</dbReference>
<keyword evidence="8" id="KW-1015">Disulfide bond</keyword>
<name>A0A914XMU1_9BILA</name>
<dbReference type="PANTHER" id="PTHR10127:SF883">
    <property type="entry name" value="ZINC METALLOPROTEINASE NAS-8"/>
    <property type="match status" value="1"/>
</dbReference>
<feature type="domain" description="Peptidase M12A" evidence="13">
    <location>
        <begin position="107"/>
        <end position="303"/>
    </location>
</feature>
<keyword evidence="3 11" id="KW-0732">Signal</keyword>
<evidence type="ECO:0000313" key="15">
    <source>
        <dbReference type="WBParaSite" id="PSAMB.scaffold961size37976.g9918.t1"/>
    </source>
</evidence>
<evidence type="ECO:0000256" key="10">
    <source>
        <dbReference type="PROSITE-ProRule" id="PRU01211"/>
    </source>
</evidence>
<keyword evidence="4 10" id="KW-0378">Hydrolase</keyword>
<dbReference type="PROSITE" id="PS51864">
    <property type="entry name" value="ASTACIN"/>
    <property type="match status" value="1"/>
</dbReference>
<dbReference type="Gene3D" id="2.90.10.10">
    <property type="entry name" value="Bulb-type lectin domain"/>
    <property type="match status" value="2"/>
</dbReference>
<organism evidence="14 15">
    <name type="scientific">Plectus sambesii</name>
    <dbReference type="NCBI Taxonomy" id="2011161"/>
    <lineage>
        <taxon>Eukaryota</taxon>
        <taxon>Metazoa</taxon>
        <taxon>Ecdysozoa</taxon>
        <taxon>Nematoda</taxon>
        <taxon>Chromadorea</taxon>
        <taxon>Plectida</taxon>
        <taxon>Plectina</taxon>
        <taxon>Plectoidea</taxon>
        <taxon>Plectidae</taxon>
        <taxon>Plectus</taxon>
    </lineage>
</organism>
<evidence type="ECO:0000259" key="12">
    <source>
        <dbReference type="PROSITE" id="PS50927"/>
    </source>
</evidence>
<dbReference type="Pfam" id="PF01400">
    <property type="entry name" value="Astacin"/>
    <property type="match status" value="1"/>
</dbReference>
<evidence type="ECO:0000256" key="3">
    <source>
        <dbReference type="ARBA" id="ARBA00022729"/>
    </source>
</evidence>
<dbReference type="SUPFAM" id="SSF51110">
    <property type="entry name" value="alpha-D-mannose-specific plant lectins"/>
    <property type="match status" value="1"/>
</dbReference>
<dbReference type="PRINTS" id="PR00480">
    <property type="entry name" value="ASTACIN"/>
</dbReference>
<dbReference type="PANTHER" id="PTHR10127">
    <property type="entry name" value="DISCOIDIN, CUB, EGF, LAMININ , AND ZINC METALLOPROTEASE DOMAIN CONTAINING"/>
    <property type="match status" value="1"/>
</dbReference>
<evidence type="ECO:0000256" key="2">
    <source>
        <dbReference type="ARBA" id="ARBA00022723"/>
    </source>
</evidence>
<keyword evidence="7" id="KW-0865">Zymogen</keyword>
<keyword evidence="9" id="KW-0325">Glycoprotein</keyword>
<dbReference type="InterPro" id="IPR006026">
    <property type="entry name" value="Peptidase_Metallo"/>
</dbReference>
<dbReference type="InterPro" id="IPR034035">
    <property type="entry name" value="Astacin-like_dom"/>
</dbReference>
<dbReference type="AlphaFoldDB" id="A0A914XMU1"/>
<dbReference type="SUPFAM" id="SSF55486">
    <property type="entry name" value="Metalloproteases ('zincins'), catalytic domain"/>
    <property type="match status" value="1"/>
</dbReference>
<dbReference type="FunFam" id="3.40.390.10:FF:000015">
    <property type="entry name" value="Meprin A subunit"/>
    <property type="match status" value="1"/>
</dbReference>
<reference evidence="15" key="1">
    <citation type="submission" date="2022-11" db="UniProtKB">
        <authorList>
            <consortium name="WormBaseParasite"/>
        </authorList>
    </citation>
    <scope>IDENTIFICATION</scope>
</reference>
<evidence type="ECO:0000256" key="6">
    <source>
        <dbReference type="ARBA" id="ARBA00023049"/>
    </source>
</evidence>
<sequence length="425" mass="47143">MMLTGFVVLALVAAVVESRGVVPSTGDSENVKMNITNEQDKTGLTAEDFENAKKLTPEQKYGTKDVKGMENSKMFEGDIANPGLNSKTIYRFMGQVGPDDPKGTMRNAMRAASYRWPGNVVPYVIDPSFTTSERAIIADAINEIQTKTCYKIVGRTNQADYINIMRGNGCYSHVGRVGKSQDFSLANGCVQRSTVLHEFIHAMGLWHEQSRADRDQYVEILTQNIQDGQQHNFDKYNLDLIDHLGQPYDYNSIMHYGNTAFSKSGAETIRPVASARAIGVQFDSNGDMSFIDIKKLNIMGGCPNLQSMPSQLIAPATLHQKNHLVSKKGNYQARMQDDGNFVLYDASMRAIWASNTYLVGSAPYRVVVQRDNNLVVYDAHNRALWSSSTMGKGTAPARLTMQDDGNLVLYDASSRAIWASNTFRP</sequence>
<dbReference type="CDD" id="cd00028">
    <property type="entry name" value="B_lectin"/>
    <property type="match status" value="1"/>
</dbReference>
<protein>
    <recommendedName>
        <fullName evidence="11">Metalloendopeptidase</fullName>
        <ecNumber evidence="11">3.4.24.-</ecNumber>
    </recommendedName>
</protein>
<dbReference type="Gene3D" id="3.40.390.10">
    <property type="entry name" value="Collagenase (Catalytic Domain)"/>
    <property type="match status" value="1"/>
</dbReference>
<feature type="binding site" evidence="10">
    <location>
        <position position="197"/>
    </location>
    <ligand>
        <name>Zn(2+)</name>
        <dbReference type="ChEBI" id="CHEBI:29105"/>
        <note>catalytic</note>
    </ligand>
</feature>
<evidence type="ECO:0000256" key="8">
    <source>
        <dbReference type="ARBA" id="ARBA00023157"/>
    </source>
</evidence>
<evidence type="ECO:0000256" key="7">
    <source>
        <dbReference type="ARBA" id="ARBA00023145"/>
    </source>
</evidence>
<keyword evidence="14" id="KW-1185">Reference proteome</keyword>
<comment type="caution">
    <text evidence="10">Lacks conserved residue(s) required for the propagation of feature annotation.</text>
</comment>
<feature type="chain" id="PRO_5038169858" description="Metalloendopeptidase" evidence="11">
    <location>
        <begin position="19"/>
        <end position="425"/>
    </location>
</feature>
<feature type="binding site" evidence="10">
    <location>
        <position position="201"/>
    </location>
    <ligand>
        <name>Zn(2+)</name>
        <dbReference type="ChEBI" id="CHEBI:29105"/>
        <note>catalytic</note>
    </ligand>
</feature>
<dbReference type="GO" id="GO:0004222">
    <property type="term" value="F:metalloendopeptidase activity"/>
    <property type="evidence" value="ECO:0007669"/>
    <property type="project" value="UniProtKB-UniRule"/>
</dbReference>
<proteinExistence type="predicted"/>
<evidence type="ECO:0000256" key="5">
    <source>
        <dbReference type="ARBA" id="ARBA00022833"/>
    </source>
</evidence>
<feature type="binding site" evidence="10">
    <location>
        <position position="207"/>
    </location>
    <ligand>
        <name>Zn(2+)</name>
        <dbReference type="ChEBI" id="CHEBI:29105"/>
        <note>catalytic</note>
    </ligand>
</feature>
<keyword evidence="5 10" id="KW-0862">Zinc</keyword>
<feature type="active site" evidence="10">
    <location>
        <position position="198"/>
    </location>
</feature>
<feature type="domain" description="Bulb-type lectin" evidence="12">
    <location>
        <begin position="309"/>
        <end position="422"/>
    </location>
</feature>
<comment type="cofactor">
    <cofactor evidence="10 11">
        <name>Zn(2+)</name>
        <dbReference type="ChEBI" id="CHEBI:29105"/>
    </cofactor>
    <text evidence="10 11">Binds 1 zinc ion per subunit.</text>
</comment>
<dbReference type="SMART" id="SM00235">
    <property type="entry name" value="ZnMc"/>
    <property type="match status" value="1"/>
</dbReference>
<accession>A0A914XMU1</accession>
<evidence type="ECO:0000256" key="11">
    <source>
        <dbReference type="RuleBase" id="RU361183"/>
    </source>
</evidence>
<keyword evidence="2 10" id="KW-0479">Metal-binding</keyword>
<evidence type="ECO:0000313" key="14">
    <source>
        <dbReference type="Proteomes" id="UP000887566"/>
    </source>
</evidence>
<dbReference type="InterPro" id="IPR001480">
    <property type="entry name" value="Bulb-type_lectin_dom"/>
</dbReference>
<dbReference type="InterPro" id="IPR036426">
    <property type="entry name" value="Bulb-type_lectin_dom_sf"/>
</dbReference>
<evidence type="ECO:0000259" key="13">
    <source>
        <dbReference type="PROSITE" id="PS51864"/>
    </source>
</evidence>
<dbReference type="EC" id="3.4.24.-" evidence="11"/>
<dbReference type="SMART" id="SM00108">
    <property type="entry name" value="B_lectin"/>
    <property type="match status" value="1"/>
</dbReference>
<feature type="signal peptide" evidence="11">
    <location>
        <begin position="1"/>
        <end position="18"/>
    </location>
</feature>
<dbReference type="PROSITE" id="PS50927">
    <property type="entry name" value="BULB_LECTIN"/>
    <property type="match status" value="1"/>
</dbReference>
<dbReference type="Proteomes" id="UP000887566">
    <property type="component" value="Unplaced"/>
</dbReference>
<dbReference type="GO" id="GO:0008270">
    <property type="term" value="F:zinc ion binding"/>
    <property type="evidence" value="ECO:0007669"/>
    <property type="project" value="UniProtKB-UniRule"/>
</dbReference>
<evidence type="ECO:0000256" key="1">
    <source>
        <dbReference type="ARBA" id="ARBA00022670"/>
    </source>
</evidence>
<keyword evidence="1 10" id="KW-0645">Protease</keyword>